<dbReference type="EMBL" id="GL349451">
    <property type="protein sequence ID" value="KNC48433.1"/>
    <property type="molecule type" value="Genomic_DNA"/>
</dbReference>
<dbReference type="GeneID" id="25564398"/>
<feature type="region of interest" description="Disordered" evidence="2">
    <location>
        <begin position="180"/>
        <end position="213"/>
    </location>
</feature>
<dbReference type="InterPro" id="IPR005225">
    <property type="entry name" value="Small_GTP-bd"/>
</dbReference>
<dbReference type="PRINTS" id="PR00449">
    <property type="entry name" value="RASTRNSFRMNG"/>
</dbReference>
<sequence>MAAAAAASKHVDLKIVFLGASGVGKTSLVQRYANDTFEPTQSTIGAAFTLKTWHGRRFGVWDTAGQERYKSLSAFYCRGAGAAILVYDVTKADSLHALDAYMDLLASAKDGCFKVLVGSKLDLAPDAREVTLDAAREYATSIDALHIEASAKTGDNVMDIFNHIGVGVFGFDAMTASANGSPASTPTPTASTSTVRLDDDSAAKSGSDKKKCC</sequence>
<evidence type="ECO:0000313" key="4">
    <source>
        <dbReference type="Proteomes" id="UP000054408"/>
    </source>
</evidence>
<dbReference type="FunFam" id="3.40.50.300:FF:001447">
    <property type="entry name" value="Ras-related protein Rab-1B"/>
    <property type="match status" value="1"/>
</dbReference>
<dbReference type="PROSITE" id="PS51419">
    <property type="entry name" value="RAB"/>
    <property type="match status" value="1"/>
</dbReference>
<dbReference type="SMART" id="SM00175">
    <property type="entry name" value="RAB"/>
    <property type="match status" value="1"/>
</dbReference>
<dbReference type="Proteomes" id="UP000054408">
    <property type="component" value="Unassembled WGS sequence"/>
</dbReference>
<name>A0A0L0DAV8_THETB</name>
<accession>A0A0L0DAV8</accession>
<keyword evidence="4" id="KW-1185">Reference proteome</keyword>
<gene>
    <name evidence="3" type="ORF">AMSG_04880</name>
</gene>
<dbReference type="NCBIfam" id="TIGR00231">
    <property type="entry name" value="small_GTP"/>
    <property type="match status" value="1"/>
</dbReference>
<dbReference type="AlphaFoldDB" id="A0A0L0DAV8"/>
<dbReference type="OrthoDB" id="25896at2759"/>
<dbReference type="Gene3D" id="3.40.50.300">
    <property type="entry name" value="P-loop containing nucleotide triphosphate hydrolases"/>
    <property type="match status" value="1"/>
</dbReference>
<dbReference type="GO" id="GO:0003924">
    <property type="term" value="F:GTPase activity"/>
    <property type="evidence" value="ECO:0007669"/>
    <property type="project" value="InterPro"/>
</dbReference>
<reference evidence="3 4" key="1">
    <citation type="submission" date="2010-05" db="EMBL/GenBank/DDBJ databases">
        <title>The Genome Sequence of Thecamonas trahens ATCC 50062.</title>
        <authorList>
            <consortium name="The Broad Institute Genome Sequencing Platform"/>
            <person name="Russ C."/>
            <person name="Cuomo C."/>
            <person name="Shea T."/>
            <person name="Young S.K."/>
            <person name="Zeng Q."/>
            <person name="Koehrsen M."/>
            <person name="Haas B."/>
            <person name="Borodovsky M."/>
            <person name="Guigo R."/>
            <person name="Alvarado L."/>
            <person name="Berlin A."/>
            <person name="Bochicchio J."/>
            <person name="Borenstein D."/>
            <person name="Chapman S."/>
            <person name="Chen Z."/>
            <person name="Freedman E."/>
            <person name="Gellesch M."/>
            <person name="Goldberg J."/>
            <person name="Griggs A."/>
            <person name="Gujja S."/>
            <person name="Heilman E."/>
            <person name="Heiman D."/>
            <person name="Hepburn T."/>
            <person name="Howarth C."/>
            <person name="Jen D."/>
            <person name="Larson L."/>
            <person name="Mehta T."/>
            <person name="Park D."/>
            <person name="Pearson M."/>
            <person name="Roberts A."/>
            <person name="Saif S."/>
            <person name="Shenoy N."/>
            <person name="Sisk P."/>
            <person name="Stolte C."/>
            <person name="Sykes S."/>
            <person name="Thomson T."/>
            <person name="Walk T."/>
            <person name="White J."/>
            <person name="Yandava C."/>
            <person name="Burger G."/>
            <person name="Gray M.W."/>
            <person name="Holland P.W.H."/>
            <person name="King N."/>
            <person name="Lang F.B.F."/>
            <person name="Roger A.J."/>
            <person name="Ruiz-Trillo I."/>
            <person name="Lander E."/>
            <person name="Nusbaum C."/>
        </authorList>
    </citation>
    <scope>NUCLEOTIDE SEQUENCE [LARGE SCALE GENOMIC DNA]</scope>
    <source>
        <strain evidence="3 4">ATCC 50062</strain>
    </source>
</reference>
<dbReference type="SMART" id="SM00174">
    <property type="entry name" value="RHO"/>
    <property type="match status" value="1"/>
</dbReference>
<dbReference type="RefSeq" id="XP_013758548.1">
    <property type="nucleotide sequence ID" value="XM_013903094.1"/>
</dbReference>
<dbReference type="GO" id="GO:0005525">
    <property type="term" value="F:GTP binding"/>
    <property type="evidence" value="ECO:0007669"/>
    <property type="project" value="InterPro"/>
</dbReference>
<dbReference type="OMA" id="HRMADID"/>
<dbReference type="SUPFAM" id="SSF52540">
    <property type="entry name" value="P-loop containing nucleoside triphosphate hydrolases"/>
    <property type="match status" value="1"/>
</dbReference>
<protein>
    <submittedName>
        <fullName evidence="3">Member Ras oncogene family RAB22A</fullName>
    </submittedName>
</protein>
<dbReference type="InterPro" id="IPR001806">
    <property type="entry name" value="Small_GTPase"/>
</dbReference>
<dbReference type="eggNOG" id="KOG0092">
    <property type="taxonomic scope" value="Eukaryota"/>
</dbReference>
<dbReference type="STRING" id="461836.A0A0L0DAV8"/>
<dbReference type="CDD" id="cd00154">
    <property type="entry name" value="Rab"/>
    <property type="match status" value="1"/>
</dbReference>
<keyword evidence="1" id="KW-0547">Nucleotide-binding</keyword>
<proteinExistence type="predicted"/>
<evidence type="ECO:0000256" key="1">
    <source>
        <dbReference type="ARBA" id="ARBA00022741"/>
    </source>
</evidence>
<dbReference type="InterPro" id="IPR027417">
    <property type="entry name" value="P-loop_NTPase"/>
</dbReference>
<dbReference type="PANTHER" id="PTHR47978">
    <property type="match status" value="1"/>
</dbReference>
<feature type="compositionally biased region" description="Basic and acidic residues" evidence="2">
    <location>
        <begin position="196"/>
        <end position="213"/>
    </location>
</feature>
<feature type="compositionally biased region" description="Low complexity" evidence="2">
    <location>
        <begin position="180"/>
        <end position="194"/>
    </location>
</feature>
<organism evidence="3 4">
    <name type="scientific">Thecamonas trahens ATCC 50062</name>
    <dbReference type="NCBI Taxonomy" id="461836"/>
    <lineage>
        <taxon>Eukaryota</taxon>
        <taxon>Apusozoa</taxon>
        <taxon>Apusomonadida</taxon>
        <taxon>Apusomonadidae</taxon>
        <taxon>Thecamonas</taxon>
    </lineage>
</organism>
<dbReference type="SMART" id="SM00173">
    <property type="entry name" value="RAS"/>
    <property type="match status" value="1"/>
</dbReference>
<evidence type="ECO:0000256" key="2">
    <source>
        <dbReference type="SAM" id="MobiDB-lite"/>
    </source>
</evidence>
<evidence type="ECO:0000313" key="3">
    <source>
        <dbReference type="EMBL" id="KNC48433.1"/>
    </source>
</evidence>
<dbReference type="Pfam" id="PF00071">
    <property type="entry name" value="Ras"/>
    <property type="match status" value="1"/>
</dbReference>